<dbReference type="Proteomes" id="UP001595555">
    <property type="component" value="Unassembled WGS sequence"/>
</dbReference>
<dbReference type="RefSeq" id="WP_378116241.1">
    <property type="nucleotide sequence ID" value="NZ_JBHRTF010000002.1"/>
</dbReference>
<dbReference type="Pfam" id="PF17194">
    <property type="entry name" value="AbiEi_3_N"/>
    <property type="match status" value="1"/>
</dbReference>
<gene>
    <name evidence="2" type="ORF">ACFODX_03875</name>
</gene>
<dbReference type="InterPro" id="IPR021561">
    <property type="entry name" value="AbiEi_3"/>
</dbReference>
<sequence length="283" mass="32115">MNEQISNKLNLLDRQLPEGLLVDSAWLEQSGYYGSLRHQYVVSGWLEQPARGVFRRPRGQLSWEQVVISLQTLLKQPISVGGRTALELGGYAHYLPQTQQQIHIYSDNKLPAWLLKLPLPETFVIHNRNRFLPAPVIAQNSPSLDTAASLEQALVPAGLIVTTWGHWVWPLIISSPERAYLELLDELPQHESFHMADVIMEGLTNLSPRRMQSLLEAASSIKVKRLFFVFAERHNHAWLKHLDVSKIDLGKGKRVLVKGGKLHSKYHITLPEEFTAESVNGIY</sequence>
<protein>
    <submittedName>
        <fullName evidence="2">Type IV toxin-antitoxin system AbiEi family antitoxin domain-containing protein</fullName>
    </submittedName>
</protein>
<dbReference type="InterPro" id="IPR033455">
    <property type="entry name" value="AbiEi_3_N"/>
</dbReference>
<evidence type="ECO:0000313" key="3">
    <source>
        <dbReference type="Proteomes" id="UP001595555"/>
    </source>
</evidence>
<evidence type="ECO:0000313" key="2">
    <source>
        <dbReference type="EMBL" id="MFC3114683.1"/>
    </source>
</evidence>
<feature type="domain" description="Transcriptional regulator AbiEi antitoxin N-terminal" evidence="1">
    <location>
        <begin position="7"/>
        <end position="96"/>
    </location>
</feature>
<accession>A0ABV7FFK4</accession>
<evidence type="ECO:0000259" key="1">
    <source>
        <dbReference type="Pfam" id="PF17194"/>
    </source>
</evidence>
<dbReference type="EMBL" id="JBHRTF010000002">
    <property type="protein sequence ID" value="MFC3114683.1"/>
    <property type="molecule type" value="Genomic_DNA"/>
</dbReference>
<organism evidence="2 3">
    <name type="scientific">Cellvibrio fontiphilus</name>
    <dbReference type="NCBI Taxonomy" id="1815559"/>
    <lineage>
        <taxon>Bacteria</taxon>
        <taxon>Pseudomonadati</taxon>
        <taxon>Pseudomonadota</taxon>
        <taxon>Gammaproteobacteria</taxon>
        <taxon>Cellvibrionales</taxon>
        <taxon>Cellvibrionaceae</taxon>
        <taxon>Cellvibrio</taxon>
    </lineage>
</organism>
<comment type="caution">
    <text evidence="2">The sequence shown here is derived from an EMBL/GenBank/DDBJ whole genome shotgun (WGS) entry which is preliminary data.</text>
</comment>
<proteinExistence type="predicted"/>
<dbReference type="Pfam" id="PF11459">
    <property type="entry name" value="AbiEi_3"/>
    <property type="match status" value="1"/>
</dbReference>
<keyword evidence="3" id="KW-1185">Reference proteome</keyword>
<reference evidence="3" key="1">
    <citation type="journal article" date="2019" name="Int. J. Syst. Evol. Microbiol.">
        <title>The Global Catalogue of Microorganisms (GCM) 10K type strain sequencing project: providing services to taxonomists for standard genome sequencing and annotation.</title>
        <authorList>
            <consortium name="The Broad Institute Genomics Platform"/>
            <consortium name="The Broad Institute Genome Sequencing Center for Infectious Disease"/>
            <person name="Wu L."/>
            <person name="Ma J."/>
        </authorList>
    </citation>
    <scope>NUCLEOTIDE SEQUENCE [LARGE SCALE GENOMIC DNA]</scope>
    <source>
        <strain evidence="3">KCTC 52237</strain>
    </source>
</reference>
<name>A0ABV7FFK4_9GAMM</name>